<dbReference type="Pfam" id="PF01018">
    <property type="entry name" value="GTP1_OBG"/>
    <property type="match status" value="1"/>
</dbReference>
<dbReference type="OMA" id="VFMVDIF"/>
<dbReference type="PANTHER" id="PTHR11702">
    <property type="entry name" value="DEVELOPMENTALLY REGULATED GTP-BINDING PROTEIN-RELATED"/>
    <property type="match status" value="1"/>
</dbReference>
<keyword evidence="1" id="KW-0547">Nucleotide-binding</keyword>
<dbReference type="EMBL" id="GAHY01002122">
    <property type="protein sequence ID" value="JAA75388.1"/>
    <property type="molecule type" value="mRNA"/>
</dbReference>
<dbReference type="SUPFAM" id="SSF82051">
    <property type="entry name" value="Obg GTP-binding protein N-terminal domain"/>
    <property type="match status" value="1"/>
</dbReference>
<evidence type="ECO:0000313" key="6">
    <source>
        <dbReference type="EnsemblMetazoa" id="RPRC004836-PA"/>
    </source>
</evidence>
<reference evidence="6" key="3">
    <citation type="submission" date="2015-05" db="UniProtKB">
        <authorList>
            <consortium name="EnsemblMetazoa"/>
        </authorList>
    </citation>
    <scope>IDENTIFICATION</scope>
</reference>
<dbReference type="GO" id="GO:0005739">
    <property type="term" value="C:mitochondrion"/>
    <property type="evidence" value="ECO:0007669"/>
    <property type="project" value="TreeGrafter"/>
</dbReference>
<dbReference type="Pfam" id="PF01926">
    <property type="entry name" value="MMR_HSR1"/>
    <property type="match status" value="1"/>
</dbReference>
<dbReference type="STRING" id="13249.R4G7U3"/>
<dbReference type="FunCoup" id="R4G7U3">
    <property type="interactions" value="741"/>
</dbReference>
<dbReference type="SUPFAM" id="SSF52540">
    <property type="entry name" value="P-loop containing nucleoside triphosphate hydrolases"/>
    <property type="match status" value="1"/>
</dbReference>
<evidence type="ECO:0000256" key="1">
    <source>
        <dbReference type="ARBA" id="ARBA00022741"/>
    </source>
</evidence>
<sequence length="371" mass="40413">MGGIRRKIPKFIDSLRLYLKAGAGGMGYPKYGGVGGAGGDIYIVAKEGSTLKEIKNKFPEKRIAAGNGSNAHQRCIVGLKGRDVTIQAPLGIVLYDQVGNKVGELNQEGDRYRVVAGGLGGCPDTGFSGLKGESQLMTLDLKLIADVGLVGFPNAGKSTLISKLSNAKPKIASYPFTTVQPQLGIIKYSDDRSISIADLPGLIEGAHINVGMGHKFLKHIERTKLLLVVVDVGGFRLSTKYSSRSCLETIILLNKELELYKQELLNYPAILVVNKMDQNGSQSVYEEICETVKNLEGVFPEVPETIRPAQPFEFQRVVGISAKNGDAKEINLVKEHIREVLDQNMIENNDQDLALVKYFNTVLKEKGPKIV</sequence>
<dbReference type="GO" id="GO:0005525">
    <property type="term" value="F:GTP binding"/>
    <property type="evidence" value="ECO:0007669"/>
    <property type="project" value="UniProtKB-KW"/>
</dbReference>
<protein>
    <submittedName>
        <fullName evidence="5 6">Putative gtp-binding protein odn superfamily</fullName>
    </submittedName>
</protein>
<evidence type="ECO:0000313" key="5">
    <source>
        <dbReference type="EMBL" id="JAA75388.1"/>
    </source>
</evidence>
<dbReference type="InterPro" id="IPR027417">
    <property type="entry name" value="P-loop_NTPase"/>
</dbReference>
<dbReference type="PROSITE" id="PS51710">
    <property type="entry name" value="G_OBG"/>
    <property type="match status" value="1"/>
</dbReference>
<dbReference type="PRINTS" id="PR00326">
    <property type="entry name" value="GTP1OBG"/>
</dbReference>
<evidence type="ECO:0000256" key="2">
    <source>
        <dbReference type="ARBA" id="ARBA00023134"/>
    </source>
</evidence>
<dbReference type="PANTHER" id="PTHR11702:SF43">
    <property type="entry name" value="GTP-BINDING PROTEIN 10"/>
    <property type="match status" value="1"/>
</dbReference>
<proteinExistence type="evidence at transcript level"/>
<dbReference type="EMBL" id="ACPB03010980">
    <property type="status" value="NOT_ANNOTATED_CDS"/>
    <property type="molecule type" value="Genomic_DNA"/>
</dbReference>
<dbReference type="GeneID" id="141446907"/>
<dbReference type="VEuPathDB" id="VectorBase:RPRC004836"/>
<dbReference type="RefSeq" id="XP_073969973.1">
    <property type="nucleotide sequence ID" value="XM_074113872.1"/>
</dbReference>
<dbReference type="HOGENOM" id="CLU_011747_2_3_1"/>
<organism evidence="5">
    <name type="scientific">Rhodnius prolixus</name>
    <name type="common">Triatomid bug</name>
    <dbReference type="NCBI Taxonomy" id="13249"/>
    <lineage>
        <taxon>Eukaryota</taxon>
        <taxon>Metazoa</taxon>
        <taxon>Ecdysozoa</taxon>
        <taxon>Arthropoda</taxon>
        <taxon>Hexapoda</taxon>
        <taxon>Insecta</taxon>
        <taxon>Pterygota</taxon>
        <taxon>Neoptera</taxon>
        <taxon>Paraneoptera</taxon>
        <taxon>Hemiptera</taxon>
        <taxon>Heteroptera</taxon>
        <taxon>Panheteroptera</taxon>
        <taxon>Cimicomorpha</taxon>
        <taxon>Reduviidae</taxon>
        <taxon>Triatominae</taxon>
        <taxon>Rhodnius</taxon>
    </lineage>
</organism>
<keyword evidence="7" id="KW-1185">Reference proteome</keyword>
<reference evidence="5" key="1">
    <citation type="submission" date="2013-04" db="EMBL/GenBank/DDBJ databases">
        <title>An insight into the transcriptome of the digestive tract of the blood sucking bug, Rhodnius prolixus.</title>
        <authorList>
            <person name="Ribeiro J.M.C."/>
            <person name="Genta F.A."/>
            <person name="Sorgine M.H.F."/>
            <person name="Paiva-Silva G.O."/>
            <person name="Majerowicz D."/>
            <person name="Medeiros M."/>
            <person name="Koerich L."/>
            <person name="Terra W.R."/>
            <person name="Ferreira C."/>
            <person name="Pimentel A.C."/>
            <person name="Bisch P.M."/>
            <person name="Diniz M.M.P."/>
            <person name="Nascimento R."/>
            <person name="Salmon D."/>
            <person name="Silber A.M."/>
            <person name="Alves M."/>
            <person name="Oliveira M.F."/>
            <person name="Gondim K.C."/>
            <person name="Silva Neto M.A.C."/>
            <person name="Atella G.C."/>
            <person name="Araujo H."/>
            <person name="Dias F.S."/>
            <person name="Polycarpo C.R."/>
            <person name="Fampa P."/>
            <person name="Melo A.C."/>
            <person name="Tanaka A.S."/>
            <person name="Balczun C."/>
            <person name="Oliveira J.H.M."/>
            <person name="Goncalves R."/>
            <person name="Lazoski C."/>
            <person name="Pereira M.A."/>
            <person name="Rivera-Pomar R."/>
            <person name="Diambra L."/>
            <person name="Schaub G.A."/>
            <person name="Garcia E.S."/>
            <person name="Azambuja P."/>
            <person name="Braz G.R.C."/>
            <person name="Oliveira P.L."/>
        </authorList>
    </citation>
    <scope>NUCLEOTIDE SEQUENCE</scope>
</reference>
<dbReference type="Gene3D" id="3.40.50.300">
    <property type="entry name" value="P-loop containing nucleotide triphosphate hydrolases"/>
    <property type="match status" value="1"/>
</dbReference>
<dbReference type="EnsemblMetazoa" id="RPRC004836-RA">
    <property type="protein sequence ID" value="RPRC004836-PA"/>
    <property type="gene ID" value="RPRC004836"/>
</dbReference>
<dbReference type="CDD" id="cd01898">
    <property type="entry name" value="Obg"/>
    <property type="match status" value="1"/>
</dbReference>
<name>R4G7U3_RHOPR</name>
<dbReference type="AlphaFoldDB" id="R4G7U3"/>
<evidence type="ECO:0000259" key="4">
    <source>
        <dbReference type="PROSITE" id="PS51883"/>
    </source>
</evidence>
<feature type="domain" description="OBG-type G" evidence="3">
    <location>
        <begin position="145"/>
        <end position="340"/>
    </location>
</feature>
<accession>R4G7U3</accession>
<feature type="domain" description="Obg" evidence="4">
    <location>
        <begin position="9"/>
        <end position="144"/>
    </location>
</feature>
<dbReference type="InterPro" id="IPR006169">
    <property type="entry name" value="GTP1_OBG_dom"/>
</dbReference>
<dbReference type="InterPro" id="IPR031167">
    <property type="entry name" value="G_OBG"/>
</dbReference>
<dbReference type="GO" id="GO:0003924">
    <property type="term" value="F:GTPase activity"/>
    <property type="evidence" value="ECO:0007669"/>
    <property type="project" value="InterPro"/>
</dbReference>
<dbReference type="Proteomes" id="UP000015103">
    <property type="component" value="Unassembled WGS sequence"/>
</dbReference>
<dbReference type="EMBL" id="ACPB03010981">
    <property type="status" value="NOT_ANNOTATED_CDS"/>
    <property type="molecule type" value="Genomic_DNA"/>
</dbReference>
<dbReference type="PROSITE" id="PS51883">
    <property type="entry name" value="OBG"/>
    <property type="match status" value="1"/>
</dbReference>
<dbReference type="EMBL" id="ACPB03010982">
    <property type="status" value="NOT_ANNOTATED_CDS"/>
    <property type="molecule type" value="Genomic_DNA"/>
</dbReference>
<dbReference type="InterPro" id="IPR036726">
    <property type="entry name" value="GTP1_OBG_dom_sf"/>
</dbReference>
<dbReference type="eggNOG" id="KOG1489">
    <property type="taxonomic scope" value="Eukaryota"/>
</dbReference>
<dbReference type="InterPro" id="IPR045086">
    <property type="entry name" value="OBG_GTPase"/>
</dbReference>
<keyword evidence="2" id="KW-0342">GTP-binding</keyword>
<dbReference type="InParanoid" id="R4G7U3"/>
<dbReference type="InterPro" id="IPR006073">
    <property type="entry name" value="GTP-bd"/>
</dbReference>
<reference evidence="7" key="2">
    <citation type="submission" date="2015-04" db="EMBL/GenBank/DDBJ databases">
        <authorList>
            <person name="Wilson R.K."/>
            <person name="Warren W."/>
            <person name="Dotson E."/>
            <person name="Oliveira P.L."/>
        </authorList>
    </citation>
    <scope>NUCLEOTIDE SEQUENCE</scope>
</reference>
<evidence type="ECO:0000259" key="3">
    <source>
        <dbReference type="PROSITE" id="PS51710"/>
    </source>
</evidence>
<dbReference type="Gene3D" id="2.70.210.12">
    <property type="entry name" value="GTP1/OBG domain"/>
    <property type="match status" value="1"/>
</dbReference>
<evidence type="ECO:0000313" key="7">
    <source>
        <dbReference type="Proteomes" id="UP000015103"/>
    </source>
</evidence>
<dbReference type="GO" id="GO:0042254">
    <property type="term" value="P:ribosome biogenesis"/>
    <property type="evidence" value="ECO:0007669"/>
    <property type="project" value="UniProtKB-UniRule"/>
</dbReference>